<organism evidence="1 2">
    <name type="scientific">Puccinia sorghi</name>
    <dbReference type="NCBI Taxonomy" id="27349"/>
    <lineage>
        <taxon>Eukaryota</taxon>
        <taxon>Fungi</taxon>
        <taxon>Dikarya</taxon>
        <taxon>Basidiomycota</taxon>
        <taxon>Pucciniomycotina</taxon>
        <taxon>Pucciniomycetes</taxon>
        <taxon>Pucciniales</taxon>
        <taxon>Pucciniaceae</taxon>
        <taxon>Puccinia</taxon>
    </lineage>
</organism>
<dbReference type="EMBL" id="LAVV01010704">
    <property type="protein sequence ID" value="KNZ48688.1"/>
    <property type="molecule type" value="Genomic_DNA"/>
</dbReference>
<keyword evidence="2" id="KW-1185">Reference proteome</keyword>
<sequence>RPPEQLSYRLSYKDSTPDNIRLDTFTEIAEFKACFFNKLIALDDVDYWFDVDVLGCAETRNWDSIADFSCPTKPSPADWDPLFAKRDPLREARQLDKGVYIQ</sequence>
<feature type="non-terminal residue" evidence="1">
    <location>
        <position position="1"/>
    </location>
</feature>
<gene>
    <name evidence="1" type="ORF">VP01_5486g1</name>
</gene>
<protein>
    <submittedName>
        <fullName evidence="1">Uncharacterized protein</fullName>
    </submittedName>
</protein>
<proteinExistence type="predicted"/>
<evidence type="ECO:0000313" key="1">
    <source>
        <dbReference type="EMBL" id="KNZ48688.1"/>
    </source>
</evidence>
<evidence type="ECO:0000313" key="2">
    <source>
        <dbReference type="Proteomes" id="UP000037035"/>
    </source>
</evidence>
<comment type="caution">
    <text evidence="1">The sequence shown here is derived from an EMBL/GenBank/DDBJ whole genome shotgun (WGS) entry which is preliminary data.</text>
</comment>
<accession>A0A0L6UJJ6</accession>
<name>A0A0L6UJJ6_9BASI</name>
<dbReference type="Proteomes" id="UP000037035">
    <property type="component" value="Unassembled WGS sequence"/>
</dbReference>
<reference evidence="1 2" key="1">
    <citation type="submission" date="2015-08" db="EMBL/GenBank/DDBJ databases">
        <title>Next Generation Sequencing and Analysis of the Genome of Puccinia sorghi L Schw, the Causal Agent of Maize Common Rust.</title>
        <authorList>
            <person name="Rochi L."/>
            <person name="Burguener G."/>
            <person name="Darino M."/>
            <person name="Turjanski A."/>
            <person name="Kreff E."/>
            <person name="Dieguez M.J."/>
            <person name="Sacco F."/>
        </authorList>
    </citation>
    <scope>NUCLEOTIDE SEQUENCE [LARGE SCALE GENOMIC DNA]</scope>
    <source>
        <strain evidence="1 2">RO10H11247</strain>
    </source>
</reference>
<dbReference type="AlphaFoldDB" id="A0A0L6UJJ6"/>
<dbReference type="VEuPathDB" id="FungiDB:VP01_5486g1"/>